<dbReference type="RefSeq" id="WP_066437445.1">
    <property type="nucleotide sequence ID" value="NZ_LZRN01000044.1"/>
</dbReference>
<dbReference type="EMBL" id="QLLQ01000027">
    <property type="protein sequence ID" value="RAJ18666.1"/>
    <property type="molecule type" value="Genomic_DNA"/>
</dbReference>
<dbReference type="Proteomes" id="UP000248987">
    <property type="component" value="Unassembled WGS sequence"/>
</dbReference>
<dbReference type="OrthoDB" id="1453538at2"/>
<organism evidence="1 2">
    <name type="scientific">Gelidibacter algens</name>
    <dbReference type="NCBI Taxonomy" id="49280"/>
    <lineage>
        <taxon>Bacteria</taxon>
        <taxon>Pseudomonadati</taxon>
        <taxon>Bacteroidota</taxon>
        <taxon>Flavobacteriia</taxon>
        <taxon>Flavobacteriales</taxon>
        <taxon>Flavobacteriaceae</taxon>
        <taxon>Gelidibacter</taxon>
    </lineage>
</organism>
<proteinExistence type="predicted"/>
<accession>A0A1A7QVN2</accession>
<reference evidence="1 2" key="1">
    <citation type="submission" date="2018-06" db="EMBL/GenBank/DDBJ databases">
        <title>Genomic Encyclopedia of Archaeal and Bacterial Type Strains, Phase II (KMG-II): from individual species to whole genera.</title>
        <authorList>
            <person name="Goeker M."/>
        </authorList>
    </citation>
    <scope>NUCLEOTIDE SEQUENCE [LARGE SCALE GENOMIC DNA]</scope>
    <source>
        <strain evidence="1 2">DSM 12408</strain>
    </source>
</reference>
<gene>
    <name evidence="1" type="ORF">LX77_03769</name>
</gene>
<protein>
    <submittedName>
        <fullName evidence="1">Uncharacterized protein</fullName>
    </submittedName>
</protein>
<name>A0A1A7QVN2_9FLAO</name>
<comment type="caution">
    <text evidence="1">The sequence shown here is derived from an EMBL/GenBank/DDBJ whole genome shotgun (WGS) entry which is preliminary data.</text>
</comment>
<sequence length="75" mass="8690">MNRQFCKVGKIKFSLDEVLNLKEVENNYLKFTEEAYNSLQTDASLSDFLYHEASKLRKIILNLKNSKNDAIDAAF</sequence>
<dbReference type="AlphaFoldDB" id="A0A1A7QVN2"/>
<keyword evidence="2" id="KW-1185">Reference proteome</keyword>
<evidence type="ECO:0000313" key="1">
    <source>
        <dbReference type="EMBL" id="RAJ18666.1"/>
    </source>
</evidence>
<evidence type="ECO:0000313" key="2">
    <source>
        <dbReference type="Proteomes" id="UP000248987"/>
    </source>
</evidence>